<name>A0A1C3NWN5_9ACTN</name>
<gene>
    <name evidence="1" type="ORF">FDG2_1909</name>
</gene>
<proteinExistence type="predicted"/>
<evidence type="ECO:0008006" key="3">
    <source>
        <dbReference type="Google" id="ProtNLM"/>
    </source>
</evidence>
<dbReference type="Proteomes" id="UP000199013">
    <property type="component" value="Unassembled WGS sequence"/>
</dbReference>
<protein>
    <recommendedName>
        <fullName evidence="3">DUF4209 domain-containing protein</fullName>
    </recommendedName>
</protein>
<dbReference type="AlphaFoldDB" id="A0A1C3NWN5"/>
<sequence>MRAWTLSRRVGLVQLETEAVEAMKTMALEEVSDPEGGKAGVVLPLLTALAQPPRGPSQASARDASVEGLLDTALARYSSQAFLVSQITYLIRLYAIDDQRKELANRAEVQARLDAADGSSSQMVRMSFLTEAAALARRLGVSDLEAHAVSAMQAIRPEEMEWIRHPFPIELPTGRIEGRLRAFDGQPDWRPAIFLWLDTEPPTGRYSENERAARDTMSVSILQQMMPTVVFGGHGLPQNTVPASDAEQLNREIVQMETIHATIEGGLLASALERISKVFGIPSQDDLEIFLLEEYRCDPWLGRALATAFRLFWMGELDAAAHLAVPKIEAAVRNLLLLINEPLYRVEEGNKPGQFPALDFLLKTLTKEGLDHDWERFLGTFLLSRGNNYRNMLAHGFIHKVSRADAALALRALGMLTLITPNTASEHDAETVRRTLVQPIPRRPRSHPRRLADAFRAALWEYQRPSR</sequence>
<evidence type="ECO:0000313" key="2">
    <source>
        <dbReference type="Proteomes" id="UP000199013"/>
    </source>
</evidence>
<organism evidence="1 2">
    <name type="scientific">Candidatus Protofrankia californiensis</name>
    <dbReference type="NCBI Taxonomy" id="1839754"/>
    <lineage>
        <taxon>Bacteria</taxon>
        <taxon>Bacillati</taxon>
        <taxon>Actinomycetota</taxon>
        <taxon>Actinomycetes</taxon>
        <taxon>Frankiales</taxon>
        <taxon>Frankiaceae</taxon>
        <taxon>Protofrankia</taxon>
    </lineage>
</organism>
<evidence type="ECO:0000313" key="1">
    <source>
        <dbReference type="EMBL" id="SBW21126.1"/>
    </source>
</evidence>
<dbReference type="EMBL" id="FLUV01000793">
    <property type="protein sequence ID" value="SBW21126.1"/>
    <property type="molecule type" value="Genomic_DNA"/>
</dbReference>
<reference evidence="2" key="1">
    <citation type="submission" date="2016-02" db="EMBL/GenBank/DDBJ databases">
        <authorList>
            <person name="Wibberg D."/>
        </authorList>
    </citation>
    <scope>NUCLEOTIDE SEQUENCE [LARGE SCALE GENOMIC DNA]</scope>
</reference>
<accession>A0A1C3NWN5</accession>
<keyword evidence="2" id="KW-1185">Reference proteome</keyword>